<dbReference type="InterPro" id="IPR050297">
    <property type="entry name" value="LipidA_mod_glycosyltrf_83"/>
</dbReference>
<organism evidence="10 11">
    <name type="scientific">Candidatus Roizmanbacteria bacterium RIFCSPLOWO2_02_FULL_36_11</name>
    <dbReference type="NCBI Taxonomy" id="1802071"/>
    <lineage>
        <taxon>Bacteria</taxon>
        <taxon>Candidatus Roizmaniibacteriota</taxon>
    </lineage>
</organism>
<feature type="transmembrane region" description="Helical" evidence="8">
    <location>
        <begin position="270"/>
        <end position="292"/>
    </location>
</feature>
<dbReference type="EMBL" id="MGAV01000017">
    <property type="protein sequence ID" value="OGK54289.1"/>
    <property type="molecule type" value="Genomic_DNA"/>
</dbReference>
<evidence type="ECO:0000256" key="8">
    <source>
        <dbReference type="SAM" id="Phobius"/>
    </source>
</evidence>
<comment type="caution">
    <text evidence="10">The sequence shown here is derived from an EMBL/GenBank/DDBJ whole genome shotgun (WGS) entry which is preliminary data.</text>
</comment>
<feature type="transmembrane region" description="Helical" evidence="8">
    <location>
        <begin position="119"/>
        <end position="139"/>
    </location>
</feature>
<evidence type="ECO:0000256" key="7">
    <source>
        <dbReference type="ARBA" id="ARBA00023136"/>
    </source>
</evidence>
<keyword evidence="5 8" id="KW-0812">Transmembrane</keyword>
<keyword evidence="2" id="KW-1003">Cell membrane</keyword>
<name>A0A1F7JFA6_9BACT</name>
<dbReference type="InterPro" id="IPR038731">
    <property type="entry name" value="RgtA/B/C-like"/>
</dbReference>
<keyword evidence="4" id="KW-0808">Transferase</keyword>
<sequence length="476" mass="55533">MKTKLKKALGDKYFVSILVLFLIGVFLRFYRFPEFVTFLGDQGRDAIIVKRIITFEHFPAIGAPTSYGQVYLGPFYYYFMTPWLLLFNFNPLGLAFGVALISAIFIILSYLIVRELFDAKIALITSFYITFSTPLILLSRFSWNPNLAPVFSLLFIFFVIKAFKNGRKIFFILAGVFLALLIQLHYLALLLVPVLIYIMLRDRRKSSFTINNIFWLGTSFLVVNLPLVFFDIRHNFLNTRNFIKLYSISNGAKNNFAVNFFSAFFSLNKFSLNILTDKIYIIFSLIILYFIIKRVLKKDQLFIYLIIIIFGLSFYSGQMFFHYLGFLFPIYYICLAIFLKSLFNHEHGKKIIFTSLLFFVIINAKSYDFLYKKGFNRINSSKKIAQLIKNNVSSDQYRVTALPEKYAATPVIYFLELEKRKPIDQDSIEQGNEMFVLCESKCKPIGDPLYDIALFQASKIAAEWEIDRVKIYKLVR</sequence>
<dbReference type="GO" id="GO:0016763">
    <property type="term" value="F:pentosyltransferase activity"/>
    <property type="evidence" value="ECO:0007669"/>
    <property type="project" value="TreeGrafter"/>
</dbReference>
<dbReference type="GO" id="GO:0009103">
    <property type="term" value="P:lipopolysaccharide biosynthetic process"/>
    <property type="evidence" value="ECO:0007669"/>
    <property type="project" value="UniProtKB-ARBA"/>
</dbReference>
<dbReference type="GO" id="GO:0005886">
    <property type="term" value="C:plasma membrane"/>
    <property type="evidence" value="ECO:0007669"/>
    <property type="project" value="UniProtKB-SubCell"/>
</dbReference>
<dbReference type="PANTHER" id="PTHR33908:SF11">
    <property type="entry name" value="MEMBRANE PROTEIN"/>
    <property type="match status" value="1"/>
</dbReference>
<evidence type="ECO:0000256" key="1">
    <source>
        <dbReference type="ARBA" id="ARBA00004651"/>
    </source>
</evidence>
<keyword evidence="7 8" id="KW-0472">Membrane</keyword>
<feature type="transmembrane region" description="Helical" evidence="8">
    <location>
        <begin position="212"/>
        <end position="230"/>
    </location>
</feature>
<keyword evidence="3" id="KW-0328">Glycosyltransferase</keyword>
<dbReference type="Proteomes" id="UP000177418">
    <property type="component" value="Unassembled WGS sequence"/>
</dbReference>
<keyword evidence="6 8" id="KW-1133">Transmembrane helix</keyword>
<evidence type="ECO:0000313" key="10">
    <source>
        <dbReference type="EMBL" id="OGK54289.1"/>
    </source>
</evidence>
<evidence type="ECO:0000259" key="9">
    <source>
        <dbReference type="Pfam" id="PF13231"/>
    </source>
</evidence>
<feature type="transmembrane region" description="Helical" evidence="8">
    <location>
        <begin position="146"/>
        <end position="163"/>
    </location>
</feature>
<proteinExistence type="predicted"/>
<protein>
    <recommendedName>
        <fullName evidence="9">Glycosyltransferase RgtA/B/C/D-like domain-containing protein</fullName>
    </recommendedName>
</protein>
<dbReference type="AlphaFoldDB" id="A0A1F7JFA6"/>
<evidence type="ECO:0000256" key="4">
    <source>
        <dbReference type="ARBA" id="ARBA00022679"/>
    </source>
</evidence>
<accession>A0A1F7JFA6</accession>
<feature type="transmembrane region" description="Helical" evidence="8">
    <location>
        <begin position="351"/>
        <end position="371"/>
    </location>
</feature>
<feature type="transmembrane region" description="Helical" evidence="8">
    <location>
        <begin position="169"/>
        <end position="200"/>
    </location>
</feature>
<feature type="transmembrane region" description="Helical" evidence="8">
    <location>
        <begin position="323"/>
        <end position="339"/>
    </location>
</feature>
<evidence type="ECO:0000256" key="5">
    <source>
        <dbReference type="ARBA" id="ARBA00022692"/>
    </source>
</evidence>
<feature type="domain" description="Glycosyltransferase RgtA/B/C/D-like" evidence="9">
    <location>
        <begin position="74"/>
        <end position="226"/>
    </location>
</feature>
<feature type="transmembrane region" description="Helical" evidence="8">
    <location>
        <begin position="94"/>
        <end position="113"/>
    </location>
</feature>
<feature type="transmembrane region" description="Helical" evidence="8">
    <location>
        <begin position="301"/>
        <end position="317"/>
    </location>
</feature>
<dbReference type="Pfam" id="PF13231">
    <property type="entry name" value="PMT_2"/>
    <property type="match status" value="1"/>
</dbReference>
<evidence type="ECO:0000256" key="6">
    <source>
        <dbReference type="ARBA" id="ARBA00022989"/>
    </source>
</evidence>
<evidence type="ECO:0000256" key="3">
    <source>
        <dbReference type="ARBA" id="ARBA00022676"/>
    </source>
</evidence>
<evidence type="ECO:0000256" key="2">
    <source>
        <dbReference type="ARBA" id="ARBA00022475"/>
    </source>
</evidence>
<dbReference type="PANTHER" id="PTHR33908">
    <property type="entry name" value="MANNOSYLTRANSFERASE YKCB-RELATED"/>
    <property type="match status" value="1"/>
</dbReference>
<feature type="transmembrane region" description="Helical" evidence="8">
    <location>
        <begin position="68"/>
        <end position="87"/>
    </location>
</feature>
<comment type="subcellular location">
    <subcellularLocation>
        <location evidence="1">Cell membrane</location>
        <topology evidence="1">Multi-pass membrane protein</topology>
    </subcellularLocation>
</comment>
<evidence type="ECO:0000313" key="11">
    <source>
        <dbReference type="Proteomes" id="UP000177418"/>
    </source>
</evidence>
<reference evidence="10 11" key="1">
    <citation type="journal article" date="2016" name="Nat. Commun.">
        <title>Thousands of microbial genomes shed light on interconnected biogeochemical processes in an aquifer system.</title>
        <authorList>
            <person name="Anantharaman K."/>
            <person name="Brown C.T."/>
            <person name="Hug L.A."/>
            <person name="Sharon I."/>
            <person name="Castelle C.J."/>
            <person name="Probst A.J."/>
            <person name="Thomas B.C."/>
            <person name="Singh A."/>
            <person name="Wilkins M.J."/>
            <person name="Karaoz U."/>
            <person name="Brodie E.L."/>
            <person name="Williams K.H."/>
            <person name="Hubbard S.S."/>
            <person name="Banfield J.F."/>
        </authorList>
    </citation>
    <scope>NUCLEOTIDE SEQUENCE [LARGE SCALE GENOMIC DNA]</scope>
</reference>
<feature type="transmembrane region" description="Helical" evidence="8">
    <location>
        <begin position="12"/>
        <end position="30"/>
    </location>
</feature>
<gene>
    <name evidence="10" type="ORF">A3H78_01335</name>
</gene>